<comment type="caution">
    <text evidence="1">The sequence shown here is derived from an EMBL/GenBank/DDBJ whole genome shotgun (WGS) entry which is preliminary data.</text>
</comment>
<dbReference type="EMBL" id="BAABAT010000048">
    <property type="protein sequence ID" value="GAA4261810.1"/>
    <property type="molecule type" value="Genomic_DNA"/>
</dbReference>
<organism evidence="1 2">
    <name type="scientific">Dactylosporangium darangshiense</name>
    <dbReference type="NCBI Taxonomy" id="579108"/>
    <lineage>
        <taxon>Bacteria</taxon>
        <taxon>Bacillati</taxon>
        <taxon>Actinomycetota</taxon>
        <taxon>Actinomycetes</taxon>
        <taxon>Micromonosporales</taxon>
        <taxon>Micromonosporaceae</taxon>
        <taxon>Dactylosporangium</taxon>
    </lineage>
</organism>
<protein>
    <submittedName>
        <fullName evidence="1">Uncharacterized protein</fullName>
    </submittedName>
</protein>
<name>A0ABP8DQK5_9ACTN</name>
<proteinExistence type="predicted"/>
<evidence type="ECO:0000313" key="2">
    <source>
        <dbReference type="Proteomes" id="UP001500620"/>
    </source>
</evidence>
<keyword evidence="2" id="KW-1185">Reference proteome</keyword>
<sequence>MGVHAEDEPAVVDGDDRAFVSVVRVEVGRHVVIVPYCGSLGLADLVAGDGLGGGAGDCRAPVDPLRISVR</sequence>
<accession>A0ABP8DQK5</accession>
<reference evidence="2" key="1">
    <citation type="journal article" date="2019" name="Int. J. Syst. Evol. Microbiol.">
        <title>The Global Catalogue of Microorganisms (GCM) 10K type strain sequencing project: providing services to taxonomists for standard genome sequencing and annotation.</title>
        <authorList>
            <consortium name="The Broad Institute Genomics Platform"/>
            <consortium name="The Broad Institute Genome Sequencing Center for Infectious Disease"/>
            <person name="Wu L."/>
            <person name="Ma J."/>
        </authorList>
    </citation>
    <scope>NUCLEOTIDE SEQUENCE [LARGE SCALE GENOMIC DNA]</scope>
    <source>
        <strain evidence="2">JCM 17441</strain>
    </source>
</reference>
<evidence type="ECO:0000313" key="1">
    <source>
        <dbReference type="EMBL" id="GAA4261810.1"/>
    </source>
</evidence>
<gene>
    <name evidence="1" type="ORF">GCM10022255_095950</name>
</gene>
<dbReference type="Proteomes" id="UP001500620">
    <property type="component" value="Unassembled WGS sequence"/>
</dbReference>